<evidence type="ECO:0000313" key="2">
    <source>
        <dbReference type="Proteomes" id="UP001519344"/>
    </source>
</evidence>
<proteinExistence type="predicted"/>
<gene>
    <name evidence="1" type="ORF">J2Z65_001448</name>
</gene>
<name>A0ABS4HUF1_9BACL</name>
<dbReference type="Proteomes" id="UP001519344">
    <property type="component" value="Unassembled WGS sequence"/>
</dbReference>
<reference evidence="1 2" key="1">
    <citation type="submission" date="2021-03" db="EMBL/GenBank/DDBJ databases">
        <title>Genomic Encyclopedia of Type Strains, Phase IV (KMG-IV): sequencing the most valuable type-strain genomes for metagenomic binning, comparative biology and taxonomic classification.</title>
        <authorList>
            <person name="Goeker M."/>
        </authorList>
    </citation>
    <scope>NUCLEOTIDE SEQUENCE [LARGE SCALE GENOMIC DNA]</scope>
    <source>
        <strain evidence="1 2">DSM 24950</strain>
    </source>
</reference>
<comment type="caution">
    <text evidence="1">The sequence shown here is derived from an EMBL/GenBank/DDBJ whole genome shotgun (WGS) entry which is preliminary data.</text>
</comment>
<dbReference type="EMBL" id="JAGGKV010000003">
    <property type="protein sequence ID" value="MBP1962249.1"/>
    <property type="molecule type" value="Genomic_DNA"/>
</dbReference>
<keyword evidence="2" id="KW-1185">Reference proteome</keyword>
<accession>A0ABS4HUF1</accession>
<organism evidence="1 2">
    <name type="scientific">Paenibacillus aceris</name>
    <dbReference type="NCBI Taxonomy" id="869555"/>
    <lineage>
        <taxon>Bacteria</taxon>
        <taxon>Bacillati</taxon>
        <taxon>Bacillota</taxon>
        <taxon>Bacilli</taxon>
        <taxon>Bacillales</taxon>
        <taxon>Paenibacillaceae</taxon>
        <taxon>Paenibacillus</taxon>
    </lineage>
</organism>
<sequence>MSIGLRQGLVASGKRYYGASRGATRESIPGTAKMLTIPGVGIVTLAGFLAEVGDLSD</sequence>
<protein>
    <submittedName>
        <fullName evidence="1">Uncharacterized protein</fullName>
    </submittedName>
</protein>
<evidence type="ECO:0000313" key="1">
    <source>
        <dbReference type="EMBL" id="MBP1962249.1"/>
    </source>
</evidence>